<gene>
    <name evidence="3" type="ORF">CAUJ_LOCUS2459</name>
</gene>
<proteinExistence type="predicted"/>
<evidence type="ECO:0000313" key="4">
    <source>
        <dbReference type="Proteomes" id="UP000835052"/>
    </source>
</evidence>
<protein>
    <submittedName>
        <fullName evidence="3">Uncharacterized protein</fullName>
    </submittedName>
</protein>
<sequence length="175" mass="20088">MWIGDRFVDTTIFKSKMEAFGNIYPLCGIFIHCFELYLIVWKTPKFVQSKIPQAIRAVLAIPVDFMTQDSGMGFIFIQGLGDNWMNENLTVLSEESYTYKGRDQFVMRISLDHNFMMRGAHRSATGCVPVYGPKGHKFDLRHDPTKGFKKCSGKPRLHNPQPSHTRTDMSLEPVH</sequence>
<reference evidence="3" key="1">
    <citation type="submission" date="2020-10" db="EMBL/GenBank/DDBJ databases">
        <authorList>
            <person name="Kikuchi T."/>
        </authorList>
    </citation>
    <scope>NUCLEOTIDE SEQUENCE</scope>
    <source>
        <strain evidence="3">NKZ352</strain>
    </source>
</reference>
<evidence type="ECO:0000256" key="2">
    <source>
        <dbReference type="SAM" id="Phobius"/>
    </source>
</evidence>
<dbReference type="Proteomes" id="UP000835052">
    <property type="component" value="Unassembled WGS sequence"/>
</dbReference>
<evidence type="ECO:0000313" key="3">
    <source>
        <dbReference type="EMBL" id="CAD6186540.1"/>
    </source>
</evidence>
<dbReference type="EMBL" id="CAJGYM010000004">
    <property type="protein sequence ID" value="CAD6186540.1"/>
    <property type="molecule type" value="Genomic_DNA"/>
</dbReference>
<keyword evidence="4" id="KW-1185">Reference proteome</keyword>
<feature type="region of interest" description="Disordered" evidence="1">
    <location>
        <begin position="150"/>
        <end position="175"/>
    </location>
</feature>
<evidence type="ECO:0000256" key="1">
    <source>
        <dbReference type="SAM" id="MobiDB-lite"/>
    </source>
</evidence>
<keyword evidence="2" id="KW-0472">Membrane</keyword>
<organism evidence="3 4">
    <name type="scientific">Caenorhabditis auriculariae</name>
    <dbReference type="NCBI Taxonomy" id="2777116"/>
    <lineage>
        <taxon>Eukaryota</taxon>
        <taxon>Metazoa</taxon>
        <taxon>Ecdysozoa</taxon>
        <taxon>Nematoda</taxon>
        <taxon>Chromadorea</taxon>
        <taxon>Rhabditida</taxon>
        <taxon>Rhabditina</taxon>
        <taxon>Rhabditomorpha</taxon>
        <taxon>Rhabditoidea</taxon>
        <taxon>Rhabditidae</taxon>
        <taxon>Peloderinae</taxon>
        <taxon>Caenorhabditis</taxon>
    </lineage>
</organism>
<feature type="compositionally biased region" description="Basic and acidic residues" evidence="1">
    <location>
        <begin position="165"/>
        <end position="175"/>
    </location>
</feature>
<feature type="transmembrane region" description="Helical" evidence="2">
    <location>
        <begin position="23"/>
        <end position="41"/>
    </location>
</feature>
<keyword evidence="2" id="KW-0812">Transmembrane</keyword>
<dbReference type="AlphaFoldDB" id="A0A8S1GZR3"/>
<comment type="caution">
    <text evidence="3">The sequence shown here is derived from an EMBL/GenBank/DDBJ whole genome shotgun (WGS) entry which is preliminary data.</text>
</comment>
<name>A0A8S1GZR3_9PELO</name>
<keyword evidence="2" id="KW-1133">Transmembrane helix</keyword>
<accession>A0A8S1GZR3</accession>